<evidence type="ECO:0000256" key="2">
    <source>
        <dbReference type="ARBA" id="ARBA00022980"/>
    </source>
</evidence>
<dbReference type="PROSITE" id="PS50126">
    <property type="entry name" value="S1"/>
    <property type="match status" value="5"/>
</dbReference>
<evidence type="ECO:0000256" key="1">
    <source>
        <dbReference type="ARBA" id="ARBA00006767"/>
    </source>
</evidence>
<dbReference type="Proteomes" id="UP000671862">
    <property type="component" value="Chromosome"/>
</dbReference>
<dbReference type="InterPro" id="IPR003029">
    <property type="entry name" value="S1_domain"/>
</dbReference>
<dbReference type="InterPro" id="IPR050437">
    <property type="entry name" value="Ribos_protein_bS1-like"/>
</dbReference>
<dbReference type="InterPro" id="IPR035104">
    <property type="entry name" value="Ribosomal_protein_S1-like"/>
</dbReference>
<dbReference type="InterPro" id="IPR012340">
    <property type="entry name" value="NA-bd_OB-fold"/>
</dbReference>
<dbReference type="RefSeq" id="WP_207566382.1">
    <property type="nucleotide sequence ID" value="NZ_CP071446.1"/>
</dbReference>
<feature type="domain" description="S1 motif" evidence="4">
    <location>
        <begin position="102"/>
        <end position="168"/>
    </location>
</feature>
<feature type="domain" description="S1 motif" evidence="4">
    <location>
        <begin position="357"/>
        <end position="426"/>
    </location>
</feature>
<keyword evidence="6" id="KW-1185">Reference proteome</keyword>
<dbReference type="SMART" id="SM00316">
    <property type="entry name" value="S1"/>
    <property type="match status" value="6"/>
</dbReference>
<dbReference type="Gene3D" id="2.40.50.140">
    <property type="entry name" value="Nucleic acid-binding proteins"/>
    <property type="match status" value="4"/>
</dbReference>
<feature type="domain" description="S1 motif" evidence="4">
    <location>
        <begin position="20"/>
        <end position="84"/>
    </location>
</feature>
<gene>
    <name evidence="5" type="ORF">JYK00_07965</name>
</gene>
<dbReference type="PRINTS" id="PR00681">
    <property type="entry name" value="RIBOSOMALS1"/>
</dbReference>
<dbReference type="Pfam" id="PF00575">
    <property type="entry name" value="S1"/>
    <property type="match status" value="4"/>
</dbReference>
<proteinExistence type="inferred from homology"/>
<keyword evidence="2" id="KW-0689">Ribosomal protein</keyword>
<evidence type="ECO:0000259" key="4">
    <source>
        <dbReference type="PROSITE" id="PS50126"/>
    </source>
</evidence>
<accession>A0ABX7S6X6</accession>
<reference evidence="5 6" key="1">
    <citation type="submission" date="2021-03" db="EMBL/GenBank/DDBJ databases">
        <title>Thermosipho ferrireducens sp.nov., an anaerobic thermophilic iron-reducing bacterium isolated from a deep-sea hydrothermal sulfide deposits.</title>
        <authorList>
            <person name="Zeng X."/>
            <person name="Chen Y."/>
            <person name="Shao Z."/>
        </authorList>
    </citation>
    <scope>NUCLEOTIDE SEQUENCE [LARGE SCALE GENOMIC DNA]</scope>
    <source>
        <strain evidence="5 6">JL129W03</strain>
    </source>
</reference>
<dbReference type="EMBL" id="CP071446">
    <property type="protein sequence ID" value="QTA37658.1"/>
    <property type="molecule type" value="Genomic_DNA"/>
</dbReference>
<evidence type="ECO:0000313" key="5">
    <source>
        <dbReference type="EMBL" id="QTA37658.1"/>
    </source>
</evidence>
<keyword evidence="3" id="KW-0687">Ribonucleoprotein</keyword>
<name>A0ABX7S6X6_9BACT</name>
<feature type="domain" description="S1 motif" evidence="4">
    <location>
        <begin position="271"/>
        <end position="340"/>
    </location>
</feature>
<comment type="similarity">
    <text evidence="1">Belongs to the bacterial ribosomal protein bS1 family.</text>
</comment>
<feature type="domain" description="S1 motif" evidence="4">
    <location>
        <begin position="185"/>
        <end position="254"/>
    </location>
</feature>
<dbReference type="PANTHER" id="PTHR10724">
    <property type="entry name" value="30S RIBOSOMAL PROTEIN S1"/>
    <property type="match status" value="1"/>
</dbReference>
<dbReference type="SUPFAM" id="SSF50249">
    <property type="entry name" value="Nucleic acid-binding proteins"/>
    <property type="match status" value="6"/>
</dbReference>
<evidence type="ECO:0000256" key="3">
    <source>
        <dbReference type="ARBA" id="ARBA00023274"/>
    </source>
</evidence>
<sequence>MDNSFEKLLGEYLFDEVKRGSLVEGVVVRISESEVFIDFGWKGEGLVPAEELVRSPKDYGIGEKLTLMVLKTNDEEGTALLSEKKPLLSKLRNEIKEKYEKGEKIKGVVKQQIKGGYLVLIENVLPAFLPGSESLIKQGENIPDGFLEFKIIKFESRGRKQNIVLSRKAIKDEFVKRFFSERKPGDVIEGIVENIEKFGAFVRIVDGIVGLLPNSEVSYDNSITAEDVTEIGKSVKLLIKEIDRNNKKVTLSLKALMPDPWLNVEKKYPVGTVVSGTVKSILPYGFFVTLEPGVDGLVHISEIFWGKPGKINDVVSEGDVVKVVVKEVDKEKRKLSLSYKMAKGDPWEEVEEKYPVGNLVTGVVGTILTSGVIIDLEEGISGYCPISELSWRYIEKPEEIVRIGEKVKAVIIDLDKEARRIRLSVRKSTENPWEKFSRKYKNGDVITGKVLKEVKKGYIILVEDIEVYLPKSHTISVKNVGDSVTGKIIRFVQDGEIYRITISEKELVEKEKLKELQEETEKERTLSLERKISDANSINSGKE</sequence>
<evidence type="ECO:0000313" key="6">
    <source>
        <dbReference type="Proteomes" id="UP000671862"/>
    </source>
</evidence>
<organism evidence="5 6">
    <name type="scientific">Thermosipho ferrireducens</name>
    <dbReference type="NCBI Taxonomy" id="2571116"/>
    <lineage>
        <taxon>Bacteria</taxon>
        <taxon>Thermotogati</taxon>
        <taxon>Thermotogota</taxon>
        <taxon>Thermotogae</taxon>
        <taxon>Thermotogales</taxon>
        <taxon>Fervidobacteriaceae</taxon>
        <taxon>Thermosipho</taxon>
    </lineage>
</organism>
<protein>
    <submittedName>
        <fullName evidence="5">S1 RNA-binding domain-containing protein</fullName>
    </submittedName>
</protein>
<dbReference type="PANTHER" id="PTHR10724:SF7">
    <property type="entry name" value="SMALL RIBOSOMAL SUBUNIT PROTEIN BS1C"/>
    <property type="match status" value="1"/>
</dbReference>